<evidence type="ECO:0000313" key="1">
    <source>
        <dbReference type="EMBL" id="KAK9748141.1"/>
    </source>
</evidence>
<dbReference type="Gene3D" id="1.20.140.40">
    <property type="entry name" value="Invertase/pectin methylesterase inhibitor family protein"/>
    <property type="match status" value="1"/>
</dbReference>
<name>A0AAW1MMZ9_SAPOF</name>
<dbReference type="Proteomes" id="UP001443914">
    <property type="component" value="Unassembled WGS sequence"/>
</dbReference>
<evidence type="ECO:0000313" key="2">
    <source>
        <dbReference type="Proteomes" id="UP001443914"/>
    </source>
</evidence>
<keyword evidence="2" id="KW-1185">Reference proteome</keyword>
<comment type="caution">
    <text evidence="1">The sequence shown here is derived from an EMBL/GenBank/DDBJ whole genome shotgun (WGS) entry which is preliminary data.</text>
</comment>
<dbReference type="InterPro" id="IPR035513">
    <property type="entry name" value="Invertase/methylesterase_inhib"/>
</dbReference>
<proteinExistence type="predicted"/>
<reference evidence="1" key="1">
    <citation type="submission" date="2024-03" db="EMBL/GenBank/DDBJ databases">
        <title>WGS assembly of Saponaria officinalis var. Norfolk2.</title>
        <authorList>
            <person name="Jenkins J."/>
            <person name="Shu S."/>
            <person name="Grimwood J."/>
            <person name="Barry K."/>
            <person name="Goodstein D."/>
            <person name="Schmutz J."/>
            <person name="Leebens-Mack J."/>
            <person name="Osbourn A."/>
        </authorList>
    </citation>
    <scope>NUCLEOTIDE SEQUENCE [LARGE SCALE GENOMIC DNA]</scope>
    <source>
        <strain evidence="1">JIC</strain>
    </source>
</reference>
<gene>
    <name evidence="1" type="ORF">RND81_02G038700</name>
</gene>
<dbReference type="SUPFAM" id="SSF101148">
    <property type="entry name" value="Plant invertase/pectin methylesterase inhibitor"/>
    <property type="match status" value="1"/>
</dbReference>
<evidence type="ECO:0008006" key="3">
    <source>
        <dbReference type="Google" id="ProtNLM"/>
    </source>
</evidence>
<sequence>MCALTPNPQTCWNCIDNISREDVVVLTDIEVVEALLICAEQAASLLLSVTKDAARHANDGKATVALDACVENFEELKHNSNEIQVKVDSRSFEDAKGLFNETIYKKLEICKHYFQAFEVNGPPNVVLEMNHVKDNYTFAYSLLVNLKP</sequence>
<protein>
    <recommendedName>
        <fullName evidence="3">Pectinesterase inhibitor domain-containing protein</fullName>
    </recommendedName>
</protein>
<organism evidence="1 2">
    <name type="scientific">Saponaria officinalis</name>
    <name type="common">Common soapwort</name>
    <name type="synonym">Lychnis saponaria</name>
    <dbReference type="NCBI Taxonomy" id="3572"/>
    <lineage>
        <taxon>Eukaryota</taxon>
        <taxon>Viridiplantae</taxon>
        <taxon>Streptophyta</taxon>
        <taxon>Embryophyta</taxon>
        <taxon>Tracheophyta</taxon>
        <taxon>Spermatophyta</taxon>
        <taxon>Magnoliopsida</taxon>
        <taxon>eudicotyledons</taxon>
        <taxon>Gunneridae</taxon>
        <taxon>Pentapetalae</taxon>
        <taxon>Caryophyllales</taxon>
        <taxon>Caryophyllaceae</taxon>
        <taxon>Caryophylleae</taxon>
        <taxon>Saponaria</taxon>
    </lineage>
</organism>
<accession>A0AAW1MMZ9</accession>
<dbReference type="EMBL" id="JBDFQZ010000002">
    <property type="protein sequence ID" value="KAK9748141.1"/>
    <property type="molecule type" value="Genomic_DNA"/>
</dbReference>
<dbReference type="AlphaFoldDB" id="A0AAW1MMZ9"/>